<comment type="similarity">
    <text evidence="2">Belongs to the membrane fusion protein (MFP) (TC 8.A.1) family.</text>
</comment>
<dbReference type="InterPro" id="IPR058637">
    <property type="entry name" value="YknX-like_C"/>
</dbReference>
<evidence type="ECO:0000259" key="6">
    <source>
        <dbReference type="Pfam" id="PF25989"/>
    </source>
</evidence>
<dbReference type="STRING" id="1123308.GCA_000380085_00948"/>
<dbReference type="Gene3D" id="2.40.50.100">
    <property type="match status" value="1"/>
</dbReference>
<comment type="subcellular location">
    <subcellularLocation>
        <location evidence="1">Cell envelope</location>
    </subcellularLocation>
</comment>
<evidence type="ECO:0000256" key="3">
    <source>
        <dbReference type="ARBA" id="ARBA00023054"/>
    </source>
</evidence>
<dbReference type="InterPro" id="IPR006143">
    <property type="entry name" value="RND_pump_MFP"/>
</dbReference>
<feature type="transmembrane region" description="Helical" evidence="4">
    <location>
        <begin position="12"/>
        <end position="33"/>
    </location>
</feature>
<gene>
    <name evidence="8" type="primary">macA</name>
    <name evidence="8" type="ORF">SAMEA4412692_00537</name>
</gene>
<dbReference type="InterPro" id="IPR058639">
    <property type="entry name" value="BSH_YknX-like"/>
</dbReference>
<evidence type="ECO:0000256" key="2">
    <source>
        <dbReference type="ARBA" id="ARBA00009477"/>
    </source>
</evidence>
<dbReference type="PANTHER" id="PTHR32347:SF14">
    <property type="entry name" value="EFFLUX SYSTEM COMPONENT YKNX-RELATED"/>
    <property type="match status" value="1"/>
</dbReference>
<proteinExistence type="inferred from homology"/>
<feature type="domain" description="YknX-like C-terminal permuted SH3-like" evidence="6">
    <location>
        <begin position="318"/>
        <end position="388"/>
    </location>
</feature>
<evidence type="ECO:0000259" key="5">
    <source>
        <dbReference type="Pfam" id="PF25984"/>
    </source>
</evidence>
<keyword evidence="3" id="KW-0175">Coiled coil</keyword>
<dbReference type="NCBIfam" id="TIGR01730">
    <property type="entry name" value="RND_mfp"/>
    <property type="match status" value="1"/>
</dbReference>
<sequence length="394" mass="41289">MFKGKSKAFKATVIGLVALVVVAIAGILGLGLMGGGTRQSAKAESTYTTAEVKEGKLTSTTLLTGTVKANEEQYVYYDSTKGELASIAVNVGDQVTAGQVLLSYDSTEAQRAYDAAVRALNKVDRQIYELSTYGVVVSETGDEQTDGEATANAQRTVDGQMRDLQDARADAADAVNKAQEALNDTSVKSTVAGTVVEVNRDVTKSATSTAQTVVHIVNSGSLVVSGEMSEYNLANIKVGQEVKMTSKVYPDKTWTGKVTYISDYPDNANGGGTSNANAGSGNTSGAKYPFKVTLTSDIGDLKQGFTVNIQVSGNQSGLMVPVGAVMTEDSTNYFVYTYDKASKKIKRVPVEVGGADGANQQITSGLKAGDIVLANPTLDLKDGQEVTVDDNATD</sequence>
<dbReference type="Pfam" id="PF25990">
    <property type="entry name" value="Beta-barrel_YknX"/>
    <property type="match status" value="1"/>
</dbReference>
<evidence type="ECO:0000313" key="8">
    <source>
        <dbReference type="EMBL" id="SNU87165.1"/>
    </source>
</evidence>
<dbReference type="Pfam" id="PF25989">
    <property type="entry name" value="YknX_C"/>
    <property type="match status" value="1"/>
</dbReference>
<dbReference type="Proteomes" id="UP000215185">
    <property type="component" value="Chromosome 1"/>
</dbReference>
<keyword evidence="4" id="KW-0812">Transmembrane</keyword>
<dbReference type="Gene3D" id="2.40.420.20">
    <property type="match status" value="1"/>
</dbReference>
<dbReference type="RefSeq" id="WP_018373521.1">
    <property type="nucleotide sequence ID" value="NZ_LT906439.1"/>
</dbReference>
<keyword evidence="4" id="KW-1133">Transmembrane helix</keyword>
<dbReference type="AlphaFoldDB" id="A0A239SNY2"/>
<dbReference type="GO" id="GO:0022857">
    <property type="term" value="F:transmembrane transporter activity"/>
    <property type="evidence" value="ECO:0007669"/>
    <property type="project" value="InterPro"/>
</dbReference>
<name>A0A239SNY2_9STRE</name>
<dbReference type="GO" id="GO:0016020">
    <property type="term" value="C:membrane"/>
    <property type="evidence" value="ECO:0007669"/>
    <property type="project" value="InterPro"/>
</dbReference>
<dbReference type="Gene3D" id="2.40.30.170">
    <property type="match status" value="1"/>
</dbReference>
<evidence type="ECO:0000256" key="1">
    <source>
        <dbReference type="ARBA" id="ARBA00004196"/>
    </source>
</evidence>
<dbReference type="InterPro" id="IPR050465">
    <property type="entry name" value="UPF0194_transport"/>
</dbReference>
<evidence type="ECO:0000313" key="9">
    <source>
        <dbReference type="Proteomes" id="UP000215185"/>
    </source>
</evidence>
<feature type="domain" description="YknX-like beta-barrel" evidence="7">
    <location>
        <begin position="222"/>
        <end position="311"/>
    </location>
</feature>
<keyword evidence="9" id="KW-1185">Reference proteome</keyword>
<accession>A0A239SNY2</accession>
<dbReference type="Pfam" id="PF25984">
    <property type="entry name" value="BSH_YknX"/>
    <property type="match status" value="1"/>
</dbReference>
<dbReference type="PANTHER" id="PTHR32347">
    <property type="entry name" value="EFFLUX SYSTEM COMPONENT YKNX-RELATED"/>
    <property type="match status" value="1"/>
</dbReference>
<keyword evidence="4" id="KW-0472">Membrane</keyword>
<dbReference type="InterPro" id="IPR058636">
    <property type="entry name" value="Beta-barrel_YknX"/>
</dbReference>
<dbReference type="OrthoDB" id="85226at2"/>
<reference evidence="8 9" key="1">
    <citation type="submission" date="2017-06" db="EMBL/GenBank/DDBJ databases">
        <authorList>
            <consortium name="Pathogen Informatics"/>
        </authorList>
    </citation>
    <scope>NUCLEOTIDE SEQUENCE [LARGE SCALE GENOMIC DNA]</scope>
    <source>
        <strain evidence="8 9">NCTC13788</strain>
    </source>
</reference>
<dbReference type="eggNOG" id="COG0845">
    <property type="taxonomic scope" value="Bacteria"/>
</dbReference>
<evidence type="ECO:0000259" key="7">
    <source>
        <dbReference type="Pfam" id="PF25990"/>
    </source>
</evidence>
<dbReference type="KEGG" id="smen:SAMEA4412692_0537"/>
<feature type="domain" description="YknX-like barrel-sandwich hybrid" evidence="5">
    <location>
        <begin position="73"/>
        <end position="217"/>
    </location>
</feature>
<protein>
    <submittedName>
        <fullName evidence="8">Membrane-fusion protein / periplasmic component of efflux system</fullName>
    </submittedName>
</protein>
<dbReference type="GO" id="GO:0030313">
    <property type="term" value="C:cell envelope"/>
    <property type="evidence" value="ECO:0007669"/>
    <property type="project" value="UniProtKB-SubCell"/>
</dbReference>
<organism evidence="8 9">
    <name type="scientific">Streptococcus merionis</name>
    <dbReference type="NCBI Taxonomy" id="400065"/>
    <lineage>
        <taxon>Bacteria</taxon>
        <taxon>Bacillati</taxon>
        <taxon>Bacillota</taxon>
        <taxon>Bacilli</taxon>
        <taxon>Lactobacillales</taxon>
        <taxon>Streptococcaceae</taxon>
        <taxon>Streptococcus</taxon>
    </lineage>
</organism>
<dbReference type="EMBL" id="LT906439">
    <property type="protein sequence ID" value="SNU87165.1"/>
    <property type="molecule type" value="Genomic_DNA"/>
</dbReference>
<evidence type="ECO:0000256" key="4">
    <source>
        <dbReference type="SAM" id="Phobius"/>
    </source>
</evidence>